<feature type="chain" id="PRO_5031226204" evidence="1">
    <location>
        <begin position="20"/>
        <end position="181"/>
    </location>
</feature>
<sequence>MYGHIYFCLFLALVGFATAGLLPEQPALMRVNIHFDQTDFAGREMHSWNAAGINDGDDTSYITKDDDMEQYPKFLDPATSMNTTSLSRTLHANQTFISINKQRAGICFQVVDTMSTLNLLVDSSPSPSEKNTVNGFTYIQIIREGFCVFYDNVHNAPNTINLGLTARQNFKMEITIDSEST</sequence>
<accession>A0A7S2WNL5</accession>
<name>A0A7S2WNL5_9STRA</name>
<protein>
    <submittedName>
        <fullName evidence="2">Uncharacterized protein</fullName>
    </submittedName>
</protein>
<gene>
    <name evidence="2" type="ORF">QSP1433_LOCUS13599</name>
</gene>
<evidence type="ECO:0000256" key="1">
    <source>
        <dbReference type="SAM" id="SignalP"/>
    </source>
</evidence>
<dbReference type="EMBL" id="HBHK01021343">
    <property type="protein sequence ID" value="CAD9698512.1"/>
    <property type="molecule type" value="Transcribed_RNA"/>
</dbReference>
<keyword evidence="1" id="KW-0732">Signal</keyword>
<proteinExistence type="predicted"/>
<feature type="signal peptide" evidence="1">
    <location>
        <begin position="1"/>
        <end position="19"/>
    </location>
</feature>
<dbReference type="AlphaFoldDB" id="A0A7S2WNL5"/>
<reference evidence="2" key="1">
    <citation type="submission" date="2021-01" db="EMBL/GenBank/DDBJ databases">
        <authorList>
            <person name="Corre E."/>
            <person name="Pelletier E."/>
            <person name="Niang G."/>
            <person name="Scheremetjew M."/>
            <person name="Finn R."/>
            <person name="Kale V."/>
            <person name="Holt S."/>
            <person name="Cochrane G."/>
            <person name="Meng A."/>
            <person name="Brown T."/>
            <person name="Cohen L."/>
        </authorList>
    </citation>
    <scope>NUCLEOTIDE SEQUENCE</scope>
    <source>
        <strain evidence="2">NY070348D</strain>
    </source>
</reference>
<organism evidence="2">
    <name type="scientific">Mucochytrium quahogii</name>
    <dbReference type="NCBI Taxonomy" id="96639"/>
    <lineage>
        <taxon>Eukaryota</taxon>
        <taxon>Sar</taxon>
        <taxon>Stramenopiles</taxon>
        <taxon>Bigyra</taxon>
        <taxon>Labyrinthulomycetes</taxon>
        <taxon>Thraustochytrida</taxon>
        <taxon>Thraustochytriidae</taxon>
        <taxon>Mucochytrium</taxon>
    </lineage>
</organism>
<evidence type="ECO:0000313" key="2">
    <source>
        <dbReference type="EMBL" id="CAD9698512.1"/>
    </source>
</evidence>